<keyword evidence="2" id="KW-1185">Reference proteome</keyword>
<evidence type="ECO:0000313" key="1">
    <source>
        <dbReference type="EMBL" id="RIY11793.1"/>
    </source>
</evidence>
<protein>
    <submittedName>
        <fullName evidence="1">Uncharacterized protein</fullName>
    </submittedName>
</protein>
<comment type="caution">
    <text evidence="1">The sequence shown here is derived from an EMBL/GenBank/DDBJ whole genome shotgun (WGS) entry which is preliminary data.</text>
</comment>
<dbReference type="EMBL" id="QYCN01000007">
    <property type="protein sequence ID" value="RIY11793.1"/>
    <property type="molecule type" value="Genomic_DNA"/>
</dbReference>
<dbReference type="Proteomes" id="UP000284250">
    <property type="component" value="Unassembled WGS sequence"/>
</dbReference>
<proteinExistence type="predicted"/>
<sequence length="71" mass="7490">MRKLAAPVCRIVQRPVPGSPLGAGTYLTLMRCPGNAWAVLLLGGRAAGLRAALRAACRAQCSSTCRRCRPP</sequence>
<gene>
    <name evidence="1" type="ORF">D0T11_06435</name>
</gene>
<reference evidence="1 2" key="1">
    <citation type="submission" date="2019-01" db="EMBL/GenBank/DDBJ databases">
        <title>Hymenobacter humicola sp. nov., isolated from soils in Antarctica.</title>
        <authorList>
            <person name="Sedlacek I."/>
            <person name="Holochova P."/>
            <person name="Kralova S."/>
            <person name="Pantucek R."/>
            <person name="Stankova E."/>
            <person name="Vrbovska V."/>
            <person name="Kristofova L."/>
            <person name="Svec P."/>
            <person name="Busse H.-J."/>
        </authorList>
    </citation>
    <scope>NUCLEOTIDE SEQUENCE [LARGE SCALE GENOMIC DNA]</scope>
    <source>
        <strain evidence="1 2">CCM 8852</strain>
    </source>
</reference>
<evidence type="ECO:0000313" key="2">
    <source>
        <dbReference type="Proteomes" id="UP000284250"/>
    </source>
</evidence>
<dbReference type="RefSeq" id="WP_119654963.1">
    <property type="nucleotide sequence ID" value="NZ_JBHUOI010000019.1"/>
</dbReference>
<accession>A0A418R2Z3</accession>
<name>A0A418R2Z3_9BACT</name>
<dbReference type="AlphaFoldDB" id="A0A418R2Z3"/>
<organism evidence="1 2">
    <name type="scientific">Hymenobacter rubripertinctus</name>
    <dbReference type="NCBI Taxonomy" id="2029981"/>
    <lineage>
        <taxon>Bacteria</taxon>
        <taxon>Pseudomonadati</taxon>
        <taxon>Bacteroidota</taxon>
        <taxon>Cytophagia</taxon>
        <taxon>Cytophagales</taxon>
        <taxon>Hymenobacteraceae</taxon>
        <taxon>Hymenobacter</taxon>
    </lineage>
</organism>